<keyword evidence="1" id="KW-0812">Transmembrane</keyword>
<feature type="transmembrane region" description="Helical" evidence="1">
    <location>
        <begin position="23"/>
        <end position="43"/>
    </location>
</feature>
<dbReference type="InterPro" id="IPR051599">
    <property type="entry name" value="Cell_Envelope_Assoc"/>
</dbReference>
<dbReference type="EMBL" id="SMYO01000004">
    <property type="protein sequence ID" value="TDK62423.1"/>
    <property type="molecule type" value="Genomic_DNA"/>
</dbReference>
<dbReference type="Gene3D" id="3.40.50.620">
    <property type="entry name" value="HUPs"/>
    <property type="match status" value="1"/>
</dbReference>
<keyword evidence="1" id="KW-0472">Membrane</keyword>
<organism evidence="3 4">
    <name type="scientific">Bacillus salipaludis</name>
    <dbReference type="NCBI Taxonomy" id="2547811"/>
    <lineage>
        <taxon>Bacteria</taxon>
        <taxon>Bacillati</taxon>
        <taxon>Bacillota</taxon>
        <taxon>Bacilli</taxon>
        <taxon>Bacillales</taxon>
        <taxon>Bacillaceae</taxon>
        <taxon>Bacillus</taxon>
    </lineage>
</organism>
<evidence type="ECO:0000259" key="2">
    <source>
        <dbReference type="Pfam" id="PF02698"/>
    </source>
</evidence>
<dbReference type="Pfam" id="PF02698">
    <property type="entry name" value="DUF218"/>
    <property type="match status" value="1"/>
</dbReference>
<dbReference type="PANTHER" id="PTHR30336">
    <property type="entry name" value="INNER MEMBRANE PROTEIN, PROBABLE PERMEASE"/>
    <property type="match status" value="1"/>
</dbReference>
<accession>A0A4R5VUU2</accession>
<reference evidence="3 4" key="1">
    <citation type="submission" date="2019-03" db="EMBL/GenBank/DDBJ databases">
        <title>Bacillus niacini sp. nov. a Nicotinate-Metabolizing Mesophile Isolated from Soil.</title>
        <authorList>
            <person name="Zhang G."/>
        </authorList>
    </citation>
    <scope>NUCLEOTIDE SEQUENCE [LARGE SCALE GENOMIC DNA]</scope>
    <source>
        <strain evidence="3 4">WN066</strain>
    </source>
</reference>
<dbReference type="GO" id="GO:0005886">
    <property type="term" value="C:plasma membrane"/>
    <property type="evidence" value="ECO:0007669"/>
    <property type="project" value="TreeGrafter"/>
</dbReference>
<evidence type="ECO:0000313" key="4">
    <source>
        <dbReference type="Proteomes" id="UP000295132"/>
    </source>
</evidence>
<dbReference type="Proteomes" id="UP000295132">
    <property type="component" value="Unassembled WGS sequence"/>
</dbReference>
<dbReference type="InterPro" id="IPR003848">
    <property type="entry name" value="DUF218"/>
</dbReference>
<keyword evidence="1" id="KW-1133">Transmembrane helix</keyword>
<name>A0A4R5VUU2_9BACI</name>
<dbReference type="AlphaFoldDB" id="A0A4R5VUU2"/>
<dbReference type="InterPro" id="IPR014729">
    <property type="entry name" value="Rossmann-like_a/b/a_fold"/>
</dbReference>
<dbReference type="RefSeq" id="WP_133334140.1">
    <property type="nucleotide sequence ID" value="NZ_SMYO01000004.1"/>
</dbReference>
<protein>
    <submittedName>
        <fullName evidence="3">YdcF family protein</fullName>
    </submittedName>
</protein>
<evidence type="ECO:0000313" key="3">
    <source>
        <dbReference type="EMBL" id="TDK62423.1"/>
    </source>
</evidence>
<dbReference type="CDD" id="cd06259">
    <property type="entry name" value="YdcF-like"/>
    <property type="match status" value="1"/>
</dbReference>
<comment type="caution">
    <text evidence="3">The sequence shown here is derived from an EMBL/GenBank/DDBJ whole genome shotgun (WGS) entry which is preliminary data.</text>
</comment>
<sequence>MFSIIRRQGTLSIKKRKKIRKRIFFIIVLLFTFFLLFAGRFLVVDEAPKAADVIVVLSGGEGRLEKAYELYQSGYARKMIVSNGLADNLWESAIRLLPRKSVILERKADSTYESAVYVKKIMKKHKYHSALIVSSDYHMRRVKYNFSRVYKDSDTKLIYVASNTTYDPKAWWLSKHNVGITISEYIKIIGNTFGIYGNDAKRKLYQYIEVFFYE</sequence>
<proteinExistence type="predicted"/>
<feature type="domain" description="DUF218" evidence="2">
    <location>
        <begin position="52"/>
        <end position="186"/>
    </location>
</feature>
<dbReference type="PANTHER" id="PTHR30336:SF20">
    <property type="entry name" value="DUF218 DOMAIN-CONTAINING PROTEIN"/>
    <property type="match status" value="1"/>
</dbReference>
<evidence type="ECO:0000256" key="1">
    <source>
        <dbReference type="SAM" id="Phobius"/>
    </source>
</evidence>
<gene>
    <name evidence="3" type="ORF">E2K98_10270</name>
</gene>